<sequence>MKKKDLFFIGIVVVIALASLLAFQLLKDADAKLDLIITIDGQEYKRMPLTEDTNEVIRVENEGNLNIVTIQNGQVRVSEASCPDQICVHTAPADENGEMIVCLPNKVIVEVKAND</sequence>
<dbReference type="CDD" id="cd09911">
    <property type="entry name" value="Lin0431_like"/>
    <property type="match status" value="1"/>
</dbReference>
<dbReference type="SUPFAM" id="SSF82004">
    <property type="entry name" value="N-utilization substance G protein NusG, insert domain"/>
    <property type="match status" value="1"/>
</dbReference>
<evidence type="ECO:0000313" key="2">
    <source>
        <dbReference type="Proteomes" id="UP000663499"/>
    </source>
</evidence>
<dbReference type="Proteomes" id="UP000663499">
    <property type="component" value="Chromosome"/>
</dbReference>
<protein>
    <submittedName>
        <fullName evidence="1">NusG domain II-containing protein</fullName>
    </submittedName>
</protein>
<dbReference type="AlphaFoldDB" id="A0A974XFM1"/>
<gene>
    <name evidence="1" type="ORF">J0B03_02545</name>
</gene>
<dbReference type="InterPro" id="IPR038690">
    <property type="entry name" value="NusG_2_sf"/>
</dbReference>
<dbReference type="EMBL" id="CP071444">
    <property type="protein sequence ID" value="QSX08967.1"/>
    <property type="molecule type" value="Genomic_DNA"/>
</dbReference>
<proteinExistence type="predicted"/>
<accession>A0A974XFM1</accession>
<name>A0A974XFM1_9FIRM</name>
<organism evidence="1 2">
    <name type="scientific">Alkalibacter rhizosphaerae</name>
    <dbReference type="NCBI Taxonomy" id="2815577"/>
    <lineage>
        <taxon>Bacteria</taxon>
        <taxon>Bacillati</taxon>
        <taxon>Bacillota</taxon>
        <taxon>Clostridia</taxon>
        <taxon>Eubacteriales</taxon>
        <taxon>Eubacteriaceae</taxon>
        <taxon>Alkalibacter</taxon>
    </lineage>
</organism>
<dbReference type="RefSeq" id="WP_207300308.1">
    <property type="nucleotide sequence ID" value="NZ_CP071444.1"/>
</dbReference>
<evidence type="ECO:0000313" key="1">
    <source>
        <dbReference type="EMBL" id="QSX08967.1"/>
    </source>
</evidence>
<dbReference type="KEGG" id="alka:J0B03_02545"/>
<reference evidence="1" key="1">
    <citation type="submission" date="2021-03" db="EMBL/GenBank/DDBJ databases">
        <title>Alkalibacter marinus sp. nov., isolated from tidal flat sediment.</title>
        <authorList>
            <person name="Namirimu T."/>
            <person name="Yang J.-A."/>
            <person name="Yang S.-H."/>
            <person name="Kim Y.-J."/>
            <person name="Kwon K.K."/>
        </authorList>
    </citation>
    <scope>NUCLEOTIDE SEQUENCE</scope>
    <source>
        <strain evidence="1">ES005</strain>
    </source>
</reference>
<keyword evidence="2" id="KW-1185">Reference proteome</keyword>
<dbReference type="Pfam" id="PF07009">
    <property type="entry name" value="NusG_II"/>
    <property type="match status" value="1"/>
</dbReference>
<dbReference type="Gene3D" id="2.60.320.10">
    <property type="entry name" value="N-utilization substance G protein NusG, insert domain"/>
    <property type="match status" value="1"/>
</dbReference>